<gene>
    <name evidence="1" type="ORF">PCANC_05703</name>
</gene>
<proteinExistence type="predicted"/>
<dbReference type="EMBL" id="PGCJ01000040">
    <property type="protein sequence ID" value="PLW54826.1"/>
    <property type="molecule type" value="Genomic_DNA"/>
</dbReference>
<organism evidence="1 2">
    <name type="scientific">Puccinia coronata f. sp. avenae</name>
    <dbReference type="NCBI Taxonomy" id="200324"/>
    <lineage>
        <taxon>Eukaryota</taxon>
        <taxon>Fungi</taxon>
        <taxon>Dikarya</taxon>
        <taxon>Basidiomycota</taxon>
        <taxon>Pucciniomycotina</taxon>
        <taxon>Pucciniomycetes</taxon>
        <taxon>Pucciniales</taxon>
        <taxon>Pucciniaceae</taxon>
        <taxon>Puccinia</taxon>
    </lineage>
</organism>
<dbReference type="Proteomes" id="UP000235388">
    <property type="component" value="Unassembled WGS sequence"/>
</dbReference>
<protein>
    <submittedName>
        <fullName evidence="1">Uncharacterized protein</fullName>
    </submittedName>
</protein>
<sequence length="209" mass="22520">MILMAFKSHLQDGILPNSSALILPEDCHVPAYDPHGVVHSATLPTVHRVEELEHVAAKTVPGKFNTLERVLIDIQPFLPNLPLRAKLPLAANNLLRTNLPPAKLPITANLPLPMLLIAAKLPITAKLLLCMRPIAVKLPITANLPLSMLPIGANLPLEATLPMAANLPLNANHLPPQPGIPRSHLTLAENLLSLHPRTPMPMSGPLITN</sequence>
<name>A0A2N5VXW7_9BASI</name>
<dbReference type="AlphaFoldDB" id="A0A2N5VXW7"/>
<keyword evidence="2" id="KW-1185">Reference proteome</keyword>
<comment type="caution">
    <text evidence="1">The sequence shown here is derived from an EMBL/GenBank/DDBJ whole genome shotgun (WGS) entry which is preliminary data.</text>
</comment>
<accession>A0A2N5VXW7</accession>
<evidence type="ECO:0000313" key="2">
    <source>
        <dbReference type="Proteomes" id="UP000235388"/>
    </source>
</evidence>
<evidence type="ECO:0000313" key="1">
    <source>
        <dbReference type="EMBL" id="PLW54826.1"/>
    </source>
</evidence>
<reference evidence="1 2" key="1">
    <citation type="submission" date="2017-11" db="EMBL/GenBank/DDBJ databases">
        <title>De novo assembly and phasing of dikaryotic genomes from two isolates of Puccinia coronata f. sp. avenae, the causal agent of oat crown rust.</title>
        <authorList>
            <person name="Miller M.E."/>
            <person name="Zhang Y."/>
            <person name="Omidvar V."/>
            <person name="Sperschneider J."/>
            <person name="Schwessinger B."/>
            <person name="Raley C."/>
            <person name="Palmer J.M."/>
            <person name="Garnica D."/>
            <person name="Upadhyaya N."/>
            <person name="Rathjen J."/>
            <person name="Taylor J.M."/>
            <person name="Park R.F."/>
            <person name="Dodds P.N."/>
            <person name="Hirsch C.D."/>
            <person name="Kianian S.F."/>
            <person name="Figueroa M."/>
        </authorList>
    </citation>
    <scope>NUCLEOTIDE SEQUENCE [LARGE SCALE GENOMIC DNA]</scope>
    <source>
        <strain evidence="1">12NC29</strain>
    </source>
</reference>